<gene>
    <name evidence="1" type="ORF">EV420DRAFT_261300</name>
</gene>
<dbReference type="AlphaFoldDB" id="A0AA39J4L0"/>
<evidence type="ECO:0000313" key="1">
    <source>
        <dbReference type="EMBL" id="KAK0436042.1"/>
    </source>
</evidence>
<organism evidence="1 2">
    <name type="scientific">Armillaria tabescens</name>
    <name type="common">Ringless honey mushroom</name>
    <name type="synonym">Agaricus tabescens</name>
    <dbReference type="NCBI Taxonomy" id="1929756"/>
    <lineage>
        <taxon>Eukaryota</taxon>
        <taxon>Fungi</taxon>
        <taxon>Dikarya</taxon>
        <taxon>Basidiomycota</taxon>
        <taxon>Agaricomycotina</taxon>
        <taxon>Agaricomycetes</taxon>
        <taxon>Agaricomycetidae</taxon>
        <taxon>Agaricales</taxon>
        <taxon>Marasmiineae</taxon>
        <taxon>Physalacriaceae</taxon>
        <taxon>Desarmillaria</taxon>
    </lineage>
</organism>
<dbReference type="EMBL" id="JAUEPS010000134">
    <property type="protein sequence ID" value="KAK0436042.1"/>
    <property type="molecule type" value="Genomic_DNA"/>
</dbReference>
<dbReference type="RefSeq" id="XP_060322149.1">
    <property type="nucleotide sequence ID" value="XM_060481458.1"/>
</dbReference>
<protein>
    <submittedName>
        <fullName evidence="1">Uncharacterized protein</fullName>
    </submittedName>
</protein>
<dbReference type="Proteomes" id="UP001175211">
    <property type="component" value="Unassembled WGS sequence"/>
</dbReference>
<name>A0AA39J4L0_ARMTA</name>
<proteinExistence type="predicted"/>
<reference evidence="1" key="1">
    <citation type="submission" date="2023-06" db="EMBL/GenBank/DDBJ databases">
        <authorList>
            <consortium name="Lawrence Berkeley National Laboratory"/>
            <person name="Ahrendt S."/>
            <person name="Sahu N."/>
            <person name="Indic B."/>
            <person name="Wong-Bajracharya J."/>
            <person name="Merenyi Z."/>
            <person name="Ke H.-M."/>
            <person name="Monk M."/>
            <person name="Kocsube S."/>
            <person name="Drula E."/>
            <person name="Lipzen A."/>
            <person name="Balint B."/>
            <person name="Henrissat B."/>
            <person name="Andreopoulos B."/>
            <person name="Martin F.M."/>
            <person name="Harder C.B."/>
            <person name="Rigling D."/>
            <person name="Ford K.L."/>
            <person name="Foster G.D."/>
            <person name="Pangilinan J."/>
            <person name="Papanicolaou A."/>
            <person name="Barry K."/>
            <person name="LaButti K."/>
            <person name="Viragh M."/>
            <person name="Koriabine M."/>
            <person name="Yan M."/>
            <person name="Riley R."/>
            <person name="Champramary S."/>
            <person name="Plett K.L."/>
            <person name="Tsai I.J."/>
            <person name="Slot J."/>
            <person name="Sipos G."/>
            <person name="Plett J."/>
            <person name="Nagy L.G."/>
            <person name="Grigoriev I.V."/>
        </authorList>
    </citation>
    <scope>NUCLEOTIDE SEQUENCE</scope>
    <source>
        <strain evidence="1">CCBAS 213</strain>
    </source>
</reference>
<keyword evidence="2" id="KW-1185">Reference proteome</keyword>
<sequence length="98" mass="10748">MFKTSIILLHSASMSPFLFARNIGARKTNVAMLTIPNELPKYHDETTGNFELDAFKITHIASSPKMVATSLLGPPLATLRAKPQSKVHGFESMAVYIS</sequence>
<accession>A0AA39J4L0</accession>
<comment type="caution">
    <text evidence="1">The sequence shown here is derived from an EMBL/GenBank/DDBJ whole genome shotgun (WGS) entry which is preliminary data.</text>
</comment>
<dbReference type="GeneID" id="85365006"/>
<evidence type="ECO:0000313" key="2">
    <source>
        <dbReference type="Proteomes" id="UP001175211"/>
    </source>
</evidence>